<dbReference type="AlphaFoldDB" id="A0AAJ8BVF8"/>
<accession>A0AAJ8BVF8</accession>
<reference evidence="2" key="1">
    <citation type="submission" date="2025-02" db="EMBL/GenBank/DDBJ databases">
        <authorList>
            <consortium name="NCBI Genome Project"/>
        </authorList>
    </citation>
    <scope>NUCLEOTIDE SEQUENCE</scope>
</reference>
<organism evidence="2">
    <name type="scientific">Aspergillus niger</name>
    <dbReference type="NCBI Taxonomy" id="5061"/>
    <lineage>
        <taxon>Eukaryota</taxon>
        <taxon>Fungi</taxon>
        <taxon>Dikarya</taxon>
        <taxon>Ascomycota</taxon>
        <taxon>Pezizomycotina</taxon>
        <taxon>Eurotiomycetes</taxon>
        <taxon>Eurotiomycetidae</taxon>
        <taxon>Eurotiales</taxon>
        <taxon>Aspergillaceae</taxon>
        <taxon>Aspergillus</taxon>
        <taxon>Aspergillus subgen. Circumdati</taxon>
    </lineage>
</organism>
<sequence>MAVKIVNLLACGQRKLDGLGAGSDGGAQNGEKLANSRPMEVSKTLLSTRLTPYDQPAVIPIGYRWSCTDP</sequence>
<dbReference type="GeneID" id="84589870"/>
<dbReference type="VEuPathDB" id="FungiDB:An01g02530"/>
<feature type="compositionally biased region" description="Gly residues" evidence="1">
    <location>
        <begin position="19"/>
        <end position="28"/>
    </location>
</feature>
<evidence type="ECO:0000256" key="1">
    <source>
        <dbReference type="SAM" id="MobiDB-lite"/>
    </source>
</evidence>
<gene>
    <name evidence="2" type="ORF">An01g02530</name>
</gene>
<name>A0AAJ8BVF8_ASPNG</name>
<feature type="region of interest" description="Disordered" evidence="1">
    <location>
        <begin position="17"/>
        <end position="38"/>
    </location>
</feature>
<dbReference type="KEGG" id="ang:An01g02530"/>
<reference evidence="2" key="2">
    <citation type="submission" date="2025-08" db="UniProtKB">
        <authorList>
            <consortium name="RefSeq"/>
        </authorList>
    </citation>
    <scope>IDENTIFICATION</scope>
</reference>
<evidence type="ECO:0000313" key="2">
    <source>
        <dbReference type="RefSeq" id="XP_059603121.1"/>
    </source>
</evidence>
<protein>
    <submittedName>
        <fullName evidence="2">Uncharacterized protein</fullName>
    </submittedName>
</protein>
<proteinExistence type="predicted"/>
<dbReference type="RefSeq" id="XP_059603121.1">
    <property type="nucleotide sequence ID" value="XM_059746483.1"/>
</dbReference>